<dbReference type="GO" id="GO:0048038">
    <property type="term" value="F:quinone binding"/>
    <property type="evidence" value="ECO:0007669"/>
    <property type="project" value="UniProtKB-KW"/>
</dbReference>
<dbReference type="PROSITE" id="PS00667">
    <property type="entry name" value="COMPLEX1_ND1_1"/>
    <property type="match status" value="1"/>
</dbReference>
<evidence type="ECO:0000313" key="8">
    <source>
        <dbReference type="Proteomes" id="UP000614469"/>
    </source>
</evidence>
<keyword evidence="7" id="KW-0560">Oxidoreductase</keyword>
<dbReference type="Pfam" id="PF00146">
    <property type="entry name" value="NADHdh"/>
    <property type="match status" value="1"/>
</dbReference>
<evidence type="ECO:0000256" key="3">
    <source>
        <dbReference type="ARBA" id="ARBA00022989"/>
    </source>
</evidence>
<dbReference type="Proteomes" id="UP000614469">
    <property type="component" value="Unassembled WGS sequence"/>
</dbReference>
<sequence length="369" mass="40823">MDSALFWEIFFKSLILILVLLTGFAYTTYYERRTLARIQSRVGPNRAGPFGLLQPIADAVKLIFKEELIPGQAFKAVFILAPILTVVPAILITATVPWGGTVMIGERAVKLGVADINVGVLYIMSVASIAVYGVVLAGWSSNNKYAMMGGLRSTAQMISYELALGLSFVAVILLANSMKMTEIVEAQRGLPFFLLQPVGMIVFFFATLAELNRGPFDMPEAEQEISAGYNVEYSGMKFALFMMAEYTKMISISAITATIFFGGYLGPGVDAYPWLGPIYMFVKIFLILFMMIWVRASWPRIRYDRLMALGWKIMLPLSLALVFTTAIGILLADLFGGMWLWLIPVFSLISGAVAVQAINLSLRRKAYAR</sequence>
<comment type="function">
    <text evidence="5">NDH-1 shuttles electrons from NADH, via FMN and iron-sulfur (Fe-S) centers, to quinones in the respiratory chain. The immediate electron acceptor for the enzyme in this species is believed to be ubiquinone. Couples the redox reaction to proton translocation (for every two electrons transferred, four hydrogen ions are translocated across the cytoplasmic membrane), and thus conserves the redox energy in a proton gradient. This subunit may bind ubiquinone.</text>
</comment>
<feature type="transmembrane region" description="Helical" evidence="5">
    <location>
        <begin position="77"/>
        <end position="99"/>
    </location>
</feature>
<dbReference type="GO" id="GO:0003954">
    <property type="term" value="F:NADH dehydrogenase activity"/>
    <property type="evidence" value="ECO:0007669"/>
    <property type="project" value="TreeGrafter"/>
</dbReference>
<keyword evidence="2 5" id="KW-0812">Transmembrane</keyword>
<keyword evidence="5" id="KW-0830">Ubiquinone</keyword>
<evidence type="ECO:0000256" key="1">
    <source>
        <dbReference type="ARBA" id="ARBA00004141"/>
    </source>
</evidence>
<dbReference type="NCBIfam" id="NF004741">
    <property type="entry name" value="PRK06076.1-2"/>
    <property type="match status" value="1"/>
</dbReference>
<dbReference type="PROSITE" id="PS00668">
    <property type="entry name" value="COMPLEX1_ND1_2"/>
    <property type="match status" value="1"/>
</dbReference>
<keyword evidence="4 5" id="KW-0472">Membrane</keyword>
<dbReference type="GO" id="GO:0009060">
    <property type="term" value="P:aerobic respiration"/>
    <property type="evidence" value="ECO:0007669"/>
    <property type="project" value="TreeGrafter"/>
</dbReference>
<evidence type="ECO:0000313" key="7">
    <source>
        <dbReference type="EMBL" id="MBC8334626.1"/>
    </source>
</evidence>
<reference evidence="7 8" key="1">
    <citation type="submission" date="2020-08" db="EMBL/GenBank/DDBJ databases">
        <title>Bridging the membrane lipid divide: bacteria of the FCB group superphylum have the potential to synthesize archaeal ether lipids.</title>
        <authorList>
            <person name="Villanueva L."/>
            <person name="Von Meijenfeldt F.A.B."/>
            <person name="Westbye A.B."/>
            <person name="Yadav S."/>
            <person name="Hopmans E.C."/>
            <person name="Dutilh B.E."/>
            <person name="Sinninghe Damste J.S."/>
        </authorList>
    </citation>
    <scope>NUCLEOTIDE SEQUENCE [LARGE SCALE GENOMIC DNA]</scope>
    <source>
        <strain evidence="7">NIOZ-UU36</strain>
    </source>
</reference>
<dbReference type="PANTHER" id="PTHR11432">
    <property type="entry name" value="NADH DEHYDROGENASE SUBUNIT 1"/>
    <property type="match status" value="1"/>
</dbReference>
<keyword evidence="3 5" id="KW-1133">Transmembrane helix</keyword>
<feature type="transmembrane region" description="Helical" evidence="5">
    <location>
        <begin position="246"/>
        <end position="265"/>
    </location>
</feature>
<evidence type="ECO:0000256" key="4">
    <source>
        <dbReference type="ARBA" id="ARBA00023136"/>
    </source>
</evidence>
<feature type="transmembrane region" description="Helical" evidence="5">
    <location>
        <begin position="160"/>
        <end position="178"/>
    </location>
</feature>
<dbReference type="InterPro" id="IPR018086">
    <property type="entry name" value="NADH_UbQ_OxRdtase_su1_CS"/>
</dbReference>
<keyword evidence="5 6" id="KW-0520">NAD</keyword>
<gene>
    <name evidence="5 7" type="primary">nuoH</name>
    <name evidence="7" type="ORF">H8E29_05125</name>
</gene>
<evidence type="ECO:0000256" key="2">
    <source>
        <dbReference type="ARBA" id="ARBA00022692"/>
    </source>
</evidence>
<keyword evidence="5" id="KW-1278">Translocase</keyword>
<comment type="subunit">
    <text evidence="5">NDH-1 is composed of 14 different subunits. Subunits NuoA, H, J, K, L, M, N constitute the membrane sector of the complex.</text>
</comment>
<comment type="caution">
    <text evidence="7">The sequence shown here is derived from an EMBL/GenBank/DDBJ whole genome shotgun (WGS) entry which is preliminary data.</text>
</comment>
<keyword evidence="5" id="KW-0874">Quinone</keyword>
<dbReference type="InterPro" id="IPR001694">
    <property type="entry name" value="NADH_UbQ_OxRdtase_su1/FPO"/>
</dbReference>
<dbReference type="PANTHER" id="PTHR11432:SF3">
    <property type="entry name" value="NADH-UBIQUINONE OXIDOREDUCTASE CHAIN 1"/>
    <property type="match status" value="1"/>
</dbReference>
<name>A0A8J6NGU7_9CHLR</name>
<keyword evidence="5" id="KW-1003">Cell membrane</keyword>
<comment type="subcellular location">
    <subcellularLocation>
        <location evidence="5 6">Cell membrane</location>
        <topology evidence="5 6">Multi-pass membrane protein</topology>
    </subcellularLocation>
    <subcellularLocation>
        <location evidence="1">Membrane</location>
        <topology evidence="1">Multi-pass membrane protein</topology>
    </subcellularLocation>
</comment>
<dbReference type="HAMAP" id="MF_01350">
    <property type="entry name" value="NDH1_NuoH"/>
    <property type="match status" value="1"/>
</dbReference>
<dbReference type="EC" id="7.1.1.-" evidence="5"/>
<evidence type="ECO:0000256" key="6">
    <source>
        <dbReference type="RuleBase" id="RU000471"/>
    </source>
</evidence>
<proteinExistence type="inferred from homology"/>
<dbReference type="GO" id="GO:0005886">
    <property type="term" value="C:plasma membrane"/>
    <property type="evidence" value="ECO:0007669"/>
    <property type="project" value="UniProtKB-SubCell"/>
</dbReference>
<feature type="transmembrane region" description="Helical" evidence="5">
    <location>
        <begin position="6"/>
        <end position="29"/>
    </location>
</feature>
<dbReference type="GO" id="GO:0016655">
    <property type="term" value="F:oxidoreductase activity, acting on NAD(P)H, quinone or similar compound as acceptor"/>
    <property type="evidence" value="ECO:0007669"/>
    <property type="project" value="UniProtKB-UniRule"/>
</dbReference>
<evidence type="ECO:0000256" key="5">
    <source>
        <dbReference type="HAMAP-Rule" id="MF_01350"/>
    </source>
</evidence>
<comment type="catalytic activity">
    <reaction evidence="5">
        <text>a quinone + NADH + 5 H(+)(in) = a quinol + NAD(+) + 4 H(+)(out)</text>
        <dbReference type="Rhea" id="RHEA:57888"/>
        <dbReference type="ChEBI" id="CHEBI:15378"/>
        <dbReference type="ChEBI" id="CHEBI:24646"/>
        <dbReference type="ChEBI" id="CHEBI:57540"/>
        <dbReference type="ChEBI" id="CHEBI:57945"/>
        <dbReference type="ChEBI" id="CHEBI:132124"/>
    </reaction>
</comment>
<feature type="transmembrane region" description="Helical" evidence="5">
    <location>
        <begin position="306"/>
        <end position="332"/>
    </location>
</feature>
<dbReference type="AlphaFoldDB" id="A0A8J6NGU7"/>
<organism evidence="7 8">
    <name type="scientific">Candidatus Desulfolinea nitratireducens</name>
    <dbReference type="NCBI Taxonomy" id="2841698"/>
    <lineage>
        <taxon>Bacteria</taxon>
        <taxon>Bacillati</taxon>
        <taxon>Chloroflexota</taxon>
        <taxon>Anaerolineae</taxon>
        <taxon>Anaerolineales</taxon>
        <taxon>Anaerolineales incertae sedis</taxon>
        <taxon>Candidatus Desulfolinea</taxon>
    </lineage>
</organism>
<feature type="transmembrane region" description="Helical" evidence="5">
    <location>
        <begin position="338"/>
        <end position="362"/>
    </location>
</feature>
<feature type="transmembrane region" description="Helical" evidence="5">
    <location>
        <begin position="190"/>
        <end position="209"/>
    </location>
</feature>
<feature type="transmembrane region" description="Helical" evidence="5">
    <location>
        <begin position="271"/>
        <end position="294"/>
    </location>
</feature>
<accession>A0A8J6NGU7</accession>
<dbReference type="EMBL" id="JACNJN010000073">
    <property type="protein sequence ID" value="MBC8334626.1"/>
    <property type="molecule type" value="Genomic_DNA"/>
</dbReference>
<feature type="transmembrane region" description="Helical" evidence="5">
    <location>
        <begin position="119"/>
        <end position="139"/>
    </location>
</feature>
<comment type="similarity">
    <text evidence="5 6">Belongs to the complex I subunit 1 family.</text>
</comment>
<protein>
    <recommendedName>
        <fullName evidence="5">NADH-quinone oxidoreductase subunit H</fullName>
        <ecNumber evidence="5">7.1.1.-</ecNumber>
    </recommendedName>
    <alternativeName>
        <fullName evidence="5">NADH dehydrogenase I subunit H</fullName>
    </alternativeName>
    <alternativeName>
        <fullName evidence="5">NDH-1 subunit H</fullName>
    </alternativeName>
</protein>